<gene>
    <name evidence="8" type="ORF">US50_C0004G0043</name>
</gene>
<dbReference type="InterPro" id="IPR029063">
    <property type="entry name" value="SAM-dependent_MTases_sf"/>
</dbReference>
<dbReference type="InterPro" id="IPR001525">
    <property type="entry name" value="C5_MeTfrase"/>
</dbReference>
<evidence type="ECO:0000256" key="3">
    <source>
        <dbReference type="ARBA" id="ARBA00022691"/>
    </source>
</evidence>
<evidence type="ECO:0000313" key="9">
    <source>
        <dbReference type="Proteomes" id="UP000033876"/>
    </source>
</evidence>
<dbReference type="PATRIC" id="fig|1618742.3.peg.148"/>
<evidence type="ECO:0000313" key="8">
    <source>
        <dbReference type="EMBL" id="KKQ35854.1"/>
    </source>
</evidence>
<protein>
    <recommendedName>
        <fullName evidence="7">Cytosine-specific methyltransferase</fullName>
        <ecNumber evidence="7">2.1.1.37</ecNumber>
    </recommendedName>
</protein>
<evidence type="ECO:0000256" key="5">
    <source>
        <dbReference type="PROSITE-ProRule" id="PRU01016"/>
    </source>
</evidence>
<dbReference type="Proteomes" id="UP000033876">
    <property type="component" value="Unassembled WGS sequence"/>
</dbReference>
<dbReference type="Gene3D" id="3.40.50.150">
    <property type="entry name" value="Vaccinia Virus protein VP39"/>
    <property type="match status" value="1"/>
</dbReference>
<dbReference type="EMBL" id="LBTF01000004">
    <property type="protein sequence ID" value="KKQ35854.1"/>
    <property type="molecule type" value="Genomic_DNA"/>
</dbReference>
<comment type="catalytic activity">
    <reaction evidence="7">
        <text>a 2'-deoxycytidine in DNA + S-adenosyl-L-methionine = a 5-methyl-2'-deoxycytidine in DNA + S-adenosyl-L-homocysteine + H(+)</text>
        <dbReference type="Rhea" id="RHEA:13681"/>
        <dbReference type="Rhea" id="RHEA-COMP:11369"/>
        <dbReference type="Rhea" id="RHEA-COMP:11370"/>
        <dbReference type="ChEBI" id="CHEBI:15378"/>
        <dbReference type="ChEBI" id="CHEBI:57856"/>
        <dbReference type="ChEBI" id="CHEBI:59789"/>
        <dbReference type="ChEBI" id="CHEBI:85452"/>
        <dbReference type="ChEBI" id="CHEBI:85454"/>
        <dbReference type="EC" id="2.1.1.37"/>
    </reaction>
</comment>
<dbReference type="GO" id="GO:0009307">
    <property type="term" value="P:DNA restriction-modification system"/>
    <property type="evidence" value="ECO:0007669"/>
    <property type="project" value="UniProtKB-KW"/>
</dbReference>
<keyword evidence="4" id="KW-0680">Restriction system</keyword>
<dbReference type="PRINTS" id="PR00105">
    <property type="entry name" value="C5METTRFRASE"/>
</dbReference>
<reference evidence="8 9" key="1">
    <citation type="journal article" date="2015" name="Nature">
        <title>rRNA introns, odd ribosomes, and small enigmatic genomes across a large radiation of phyla.</title>
        <authorList>
            <person name="Brown C.T."/>
            <person name="Hug L.A."/>
            <person name="Thomas B.C."/>
            <person name="Sharon I."/>
            <person name="Castelle C.J."/>
            <person name="Singh A."/>
            <person name="Wilkins M.J."/>
            <person name="Williams K.H."/>
            <person name="Banfield J.F."/>
        </authorList>
    </citation>
    <scope>NUCLEOTIDE SEQUENCE [LARGE SCALE GENOMIC DNA]</scope>
</reference>
<dbReference type="EC" id="2.1.1.37" evidence="7"/>
<proteinExistence type="inferred from homology"/>
<sequence length="301" mass="34347">MNKKTDKTKNVKFIDLFAGIGGFHLAFHKTDARCVFISEWDEHARMTYERNFVKIEPELFKQGLFATGNNLFAGDITKINAKDIPDFDVLCGGFPCQPFSQAGFKKGFSDTRGTLFHDIIRIIKEKKPAAFFLENVRHLLNHDNGKTFEVIKKAITDELGYSFYYKIVKASDYGLPQHRPRLFMVGFKNHQIKFEFPEPIKLKKTMSDIMGGHCNRKIGYTLRVGGRGSGLNDRRNWDTYLVNGKIKRLTSSEGKKLMGFPNNFEFPVTETQAMKQLGNAVAVDAIYMVAQKIIDSLKSYD</sequence>
<evidence type="ECO:0000256" key="6">
    <source>
        <dbReference type="RuleBase" id="RU000416"/>
    </source>
</evidence>
<dbReference type="NCBIfam" id="TIGR00675">
    <property type="entry name" value="dcm"/>
    <property type="match status" value="1"/>
</dbReference>
<dbReference type="PANTHER" id="PTHR46098">
    <property type="entry name" value="TRNA (CYTOSINE(38)-C(5))-METHYLTRANSFERASE"/>
    <property type="match status" value="1"/>
</dbReference>
<name>A0A0G0JGF1_9BACT</name>
<keyword evidence="3 5" id="KW-0949">S-adenosyl-L-methionine</keyword>
<evidence type="ECO:0000256" key="4">
    <source>
        <dbReference type="ARBA" id="ARBA00022747"/>
    </source>
</evidence>
<dbReference type="GO" id="GO:0032259">
    <property type="term" value="P:methylation"/>
    <property type="evidence" value="ECO:0007669"/>
    <property type="project" value="UniProtKB-KW"/>
</dbReference>
<keyword evidence="1 5" id="KW-0489">Methyltransferase</keyword>
<keyword evidence="2 5" id="KW-0808">Transferase</keyword>
<dbReference type="PROSITE" id="PS51679">
    <property type="entry name" value="SAM_MT_C5"/>
    <property type="match status" value="1"/>
</dbReference>
<dbReference type="InterPro" id="IPR050750">
    <property type="entry name" value="C5-MTase"/>
</dbReference>
<dbReference type="InterPro" id="IPR018117">
    <property type="entry name" value="C5_DNA_meth_AS"/>
</dbReference>
<evidence type="ECO:0000256" key="7">
    <source>
        <dbReference type="RuleBase" id="RU000417"/>
    </source>
</evidence>
<dbReference type="PANTHER" id="PTHR46098:SF1">
    <property type="entry name" value="TRNA (CYTOSINE(38)-C(5))-METHYLTRANSFERASE"/>
    <property type="match status" value="1"/>
</dbReference>
<dbReference type="Pfam" id="PF00145">
    <property type="entry name" value="DNA_methylase"/>
    <property type="match status" value="2"/>
</dbReference>
<dbReference type="Gene3D" id="3.90.120.10">
    <property type="entry name" value="DNA Methylase, subunit A, domain 2"/>
    <property type="match status" value="1"/>
</dbReference>
<dbReference type="AlphaFoldDB" id="A0A0G0JGF1"/>
<evidence type="ECO:0000256" key="1">
    <source>
        <dbReference type="ARBA" id="ARBA00022603"/>
    </source>
</evidence>
<accession>A0A0G0JGF1</accession>
<dbReference type="PROSITE" id="PS00094">
    <property type="entry name" value="C5_MTASE_1"/>
    <property type="match status" value="1"/>
</dbReference>
<dbReference type="CDD" id="cd00315">
    <property type="entry name" value="Cyt_C5_DNA_methylase"/>
    <property type="match status" value="1"/>
</dbReference>
<organism evidence="8 9">
    <name type="scientific">Candidatus Nomurabacteria bacterium GW2011_GWB1_37_5</name>
    <dbReference type="NCBI Taxonomy" id="1618742"/>
    <lineage>
        <taxon>Bacteria</taxon>
        <taxon>Candidatus Nomuraibacteriota</taxon>
    </lineage>
</organism>
<comment type="caution">
    <text evidence="8">The sequence shown here is derived from an EMBL/GenBank/DDBJ whole genome shotgun (WGS) entry which is preliminary data.</text>
</comment>
<comment type="similarity">
    <text evidence="5 6">Belongs to the class I-like SAM-binding methyltransferase superfamily. C5-methyltransferase family.</text>
</comment>
<evidence type="ECO:0000256" key="2">
    <source>
        <dbReference type="ARBA" id="ARBA00022679"/>
    </source>
</evidence>
<dbReference type="SUPFAM" id="SSF53335">
    <property type="entry name" value="S-adenosyl-L-methionine-dependent methyltransferases"/>
    <property type="match status" value="1"/>
</dbReference>
<dbReference type="GO" id="GO:0003886">
    <property type="term" value="F:DNA (cytosine-5-)-methyltransferase activity"/>
    <property type="evidence" value="ECO:0007669"/>
    <property type="project" value="UniProtKB-EC"/>
</dbReference>
<feature type="active site" evidence="5">
    <location>
        <position position="96"/>
    </location>
</feature>